<dbReference type="Pfam" id="PF07733">
    <property type="entry name" value="DNA_pol3_alpha"/>
    <property type="match status" value="1"/>
</dbReference>
<evidence type="ECO:0000256" key="2">
    <source>
        <dbReference type="ARBA" id="ARBA00022679"/>
    </source>
</evidence>
<gene>
    <name evidence="8" type="ORF">HDG70_000570</name>
</gene>
<dbReference type="InterPro" id="IPR029460">
    <property type="entry name" value="DNAPol_HHH"/>
</dbReference>
<keyword evidence="2 8" id="KW-0808">Transferase</keyword>
<keyword evidence="3 8" id="KW-0548">Nucleotidyltransferase</keyword>
<comment type="caution">
    <text evidence="8">The sequence shown here is derived from an EMBL/GenBank/DDBJ whole genome shotgun (WGS) entry which is preliminary data.</text>
</comment>
<dbReference type="NCBIfam" id="TIGR00594">
    <property type="entry name" value="polc"/>
    <property type="match status" value="1"/>
</dbReference>
<dbReference type="InterPro" id="IPR040982">
    <property type="entry name" value="DNA_pol3_finger"/>
</dbReference>
<accession>A0ABX2R6T4</accession>
<dbReference type="Pfam" id="PF02811">
    <property type="entry name" value="PHP"/>
    <property type="match status" value="1"/>
</dbReference>
<evidence type="ECO:0000313" key="9">
    <source>
        <dbReference type="Proteomes" id="UP000604066"/>
    </source>
</evidence>
<dbReference type="EMBL" id="JACCBS010000001">
    <property type="protein sequence ID" value="NYE56864.1"/>
    <property type="molecule type" value="Genomic_DNA"/>
</dbReference>
<evidence type="ECO:0000313" key="8">
    <source>
        <dbReference type="EMBL" id="NYE56864.1"/>
    </source>
</evidence>
<name>A0ABX2R6T4_9THEO</name>
<dbReference type="EC" id="2.7.7.7" evidence="1"/>
<dbReference type="GO" id="GO:0003887">
    <property type="term" value="F:DNA-directed DNA polymerase activity"/>
    <property type="evidence" value="ECO:0007669"/>
    <property type="project" value="UniProtKB-EC"/>
</dbReference>
<dbReference type="InterPro" id="IPR003141">
    <property type="entry name" value="Pol/His_phosphatase_N"/>
</dbReference>
<dbReference type="Gene3D" id="1.10.150.870">
    <property type="match status" value="1"/>
</dbReference>
<keyword evidence="9" id="KW-1185">Reference proteome</keyword>
<evidence type="ECO:0000256" key="3">
    <source>
        <dbReference type="ARBA" id="ARBA00022695"/>
    </source>
</evidence>
<evidence type="ECO:0000256" key="1">
    <source>
        <dbReference type="ARBA" id="ARBA00012417"/>
    </source>
</evidence>
<dbReference type="Gene3D" id="3.20.20.140">
    <property type="entry name" value="Metal-dependent hydrolases"/>
    <property type="match status" value="1"/>
</dbReference>
<dbReference type="InterPro" id="IPR011708">
    <property type="entry name" value="DNA_pol3_alpha_NTPase_dom"/>
</dbReference>
<keyword evidence="4" id="KW-0235">DNA replication</keyword>
<dbReference type="SUPFAM" id="SSF89550">
    <property type="entry name" value="PHP domain-like"/>
    <property type="match status" value="1"/>
</dbReference>
<dbReference type="InterPro" id="IPR041931">
    <property type="entry name" value="DNA_pol3_alpha_thumb_dom"/>
</dbReference>
<evidence type="ECO:0000256" key="5">
    <source>
        <dbReference type="ARBA" id="ARBA00022932"/>
    </source>
</evidence>
<dbReference type="InterPro" id="IPR016195">
    <property type="entry name" value="Pol/histidinol_Pase-like"/>
</dbReference>
<dbReference type="Gene3D" id="1.10.10.1600">
    <property type="entry name" value="Bacterial DNA polymerase III alpha subunit, thumb domain"/>
    <property type="match status" value="1"/>
</dbReference>
<keyword evidence="5" id="KW-0239">DNA-directed DNA polymerase</keyword>
<dbReference type="Pfam" id="PF17657">
    <property type="entry name" value="DNA_pol3_finger"/>
    <property type="match status" value="1"/>
</dbReference>
<dbReference type="Proteomes" id="UP000604066">
    <property type="component" value="Unassembled WGS sequence"/>
</dbReference>
<dbReference type="InterPro" id="IPR004013">
    <property type="entry name" value="PHP_dom"/>
</dbReference>
<protein>
    <recommendedName>
        <fullName evidence="1">DNA-directed DNA polymerase</fullName>
        <ecNumber evidence="1">2.7.7.7</ecNumber>
    </recommendedName>
</protein>
<dbReference type="RefSeq" id="WP_028052062.1">
    <property type="nucleotide sequence ID" value="NZ_ATYG01000014.1"/>
</dbReference>
<dbReference type="InterPro" id="IPR004805">
    <property type="entry name" value="DnaE2/DnaE/PolC"/>
</dbReference>
<evidence type="ECO:0000256" key="4">
    <source>
        <dbReference type="ARBA" id="ARBA00022705"/>
    </source>
</evidence>
<evidence type="ECO:0000256" key="6">
    <source>
        <dbReference type="ARBA" id="ARBA00049244"/>
    </source>
</evidence>
<reference evidence="8 9" key="1">
    <citation type="submission" date="2020-07" db="EMBL/GenBank/DDBJ databases">
        <title>Genomic Encyclopedia of Type Strains, Phase III (KMG-III): the genomes of soil and plant-associated and newly described type strains.</title>
        <authorList>
            <person name="Whitman W."/>
        </authorList>
    </citation>
    <scope>NUCLEOTIDE SEQUENCE [LARGE SCALE GENOMIC DNA]</scope>
    <source>
        <strain evidence="8 9">DSM 11255</strain>
    </source>
</reference>
<proteinExistence type="predicted"/>
<dbReference type="PANTHER" id="PTHR32294">
    <property type="entry name" value="DNA POLYMERASE III SUBUNIT ALPHA"/>
    <property type="match status" value="1"/>
</dbReference>
<organism evidence="8 9">
    <name type="scientific">Carboxydothermus ferrireducens DSM 11255</name>
    <dbReference type="NCBI Taxonomy" id="1119529"/>
    <lineage>
        <taxon>Bacteria</taxon>
        <taxon>Bacillati</taxon>
        <taxon>Bacillota</taxon>
        <taxon>Clostridia</taxon>
        <taxon>Thermoanaerobacterales</taxon>
        <taxon>Thermoanaerobacteraceae</taxon>
        <taxon>Carboxydothermus</taxon>
    </lineage>
</organism>
<dbReference type="Pfam" id="PF14579">
    <property type="entry name" value="HHH_6"/>
    <property type="match status" value="1"/>
</dbReference>
<dbReference type="SMART" id="SM00481">
    <property type="entry name" value="POLIIIAc"/>
    <property type="match status" value="1"/>
</dbReference>
<evidence type="ECO:0000259" key="7">
    <source>
        <dbReference type="SMART" id="SM00481"/>
    </source>
</evidence>
<sequence length="964" mass="108738">MIEYVPLNIKTGYSFLESSIKLDGLMEKTARLGLKAVGIADTNLFGAAKAFFAAKNFNLKLLLGLEVKSEAGTLWLYARDNEGYKFLVRAATQKYFGKEVLSLAEILEARGLIILGGAEFLAAGLKNVLNFKEAFGDDFYLLAKVDDLLTNPENIRALLAIEKKYRLKLAGSSNPRFLEKNHYFFYRLLCAMKNNVTLDQIPQRTSPYAYYLSPNEMAKIFAPVAHSLKTTLEIAEKVGDFFPGDDLKLPEFTCPEEKDEYLRKLCLEGAYARYGRVSREVKERLNYELEIIKRLGLAGYFLIVHDLVRFAKSQDLALGPGRGSAAGSLVLYLLGVTEVDPLKHGLLFERFLNPGRKVLPDVDLDFGHLDREKVIRYLFQKYGDDGVAHIGTVITFAARGAVREVAKALGYPEPLLNKITPLLPAFGGSSIEKALKALPEVRKALEDPVMRKLLTLARFFEGHPRHFSVHASGLVVARREDLEQIPLASSFRGEKITQFDKDDVERLGFLKVDLLGLRLLTVVHRSRRNASIPLNDGETWKRIKKAQTIGCFQLESDGMRYYLGKVAPRNIEELAQVLALFRPGPLESGQVDNYLLAKHQKAPPVYPHPALKPVLEESHGLVLYQEQVLKIAALVAGFDLAKSDDLRRAMSKHDRKIMAELKEEFMMGAVKNGYSAADAEKIFSLLQNFAGYGFNKAHGVSYAYLAYYSTFLITHWPKTYFTLLLNSEGGFYPPSFYLREAGRRGIKILLPDINESQYGFTEVKDGIRIGFKDIEGVGPKAASIILEGRTRPYTSFWDFWQRAGHKLSVETIRNLILAGAFDGFGVSRESLLYCLEVYKLFKPIPGLFAEPNFSLKKEKEAGDYLKKAQKVIGVKFWLDLEAKVEKTREGLIITGEVTFGRRRYTRKGEPFLTLTLENQQEFYEVLVPASLYGKSFWSLTKKFVQIWAQEKDGRLFARKIVPIA</sequence>
<feature type="domain" description="Polymerase/histidinol phosphatase N-terminal" evidence="7">
    <location>
        <begin position="5"/>
        <end position="71"/>
    </location>
</feature>
<comment type="catalytic activity">
    <reaction evidence="6">
        <text>DNA(n) + a 2'-deoxyribonucleoside 5'-triphosphate = DNA(n+1) + diphosphate</text>
        <dbReference type="Rhea" id="RHEA:22508"/>
        <dbReference type="Rhea" id="RHEA-COMP:17339"/>
        <dbReference type="Rhea" id="RHEA-COMP:17340"/>
        <dbReference type="ChEBI" id="CHEBI:33019"/>
        <dbReference type="ChEBI" id="CHEBI:61560"/>
        <dbReference type="ChEBI" id="CHEBI:173112"/>
        <dbReference type="EC" id="2.7.7.7"/>
    </reaction>
</comment>